<evidence type="ECO:0000313" key="11">
    <source>
        <dbReference type="Proteomes" id="UP000654370"/>
    </source>
</evidence>
<dbReference type="Proteomes" id="UP000654370">
    <property type="component" value="Unassembled WGS sequence"/>
</dbReference>
<organism evidence="10 11">
    <name type="scientific">Mortierella isabellina</name>
    <name type="common">Filamentous fungus</name>
    <name type="synonym">Umbelopsis isabellina</name>
    <dbReference type="NCBI Taxonomy" id="91625"/>
    <lineage>
        <taxon>Eukaryota</taxon>
        <taxon>Fungi</taxon>
        <taxon>Fungi incertae sedis</taxon>
        <taxon>Mucoromycota</taxon>
        <taxon>Mucoromycotina</taxon>
        <taxon>Umbelopsidomycetes</taxon>
        <taxon>Umbelopsidales</taxon>
        <taxon>Umbelopsidaceae</taxon>
        <taxon>Umbelopsis</taxon>
    </lineage>
</organism>
<evidence type="ECO:0000256" key="8">
    <source>
        <dbReference type="PROSITE-ProRule" id="PRU00282"/>
    </source>
</evidence>
<dbReference type="GO" id="GO:0015093">
    <property type="term" value="F:ferrous iron transmembrane transporter activity"/>
    <property type="evidence" value="ECO:0007669"/>
    <property type="project" value="TreeGrafter"/>
</dbReference>
<dbReference type="OrthoDB" id="43906at2759"/>
<comment type="caution">
    <text evidence="10">The sequence shown here is derived from an EMBL/GenBank/DDBJ whole genome shotgun (WGS) entry which is preliminary data.</text>
</comment>
<dbReference type="PANTHER" id="PTHR45758:SF4">
    <property type="entry name" value="MITOFERRIN-1"/>
    <property type="match status" value="1"/>
</dbReference>
<evidence type="ECO:0000256" key="3">
    <source>
        <dbReference type="ARBA" id="ARBA00022448"/>
    </source>
</evidence>
<dbReference type="InterPro" id="IPR018108">
    <property type="entry name" value="MCP_transmembrane"/>
</dbReference>
<evidence type="ECO:0000256" key="7">
    <source>
        <dbReference type="ARBA" id="ARBA00023136"/>
    </source>
</evidence>
<comment type="similarity">
    <text evidence="2 9">Belongs to the mitochondrial carrier (TC 2.A.29) family.</text>
</comment>
<dbReference type="GO" id="GO:0048250">
    <property type="term" value="P:iron import into the mitochondrion"/>
    <property type="evidence" value="ECO:0007669"/>
    <property type="project" value="TreeGrafter"/>
</dbReference>
<reference evidence="10" key="1">
    <citation type="submission" date="2020-12" db="EMBL/GenBank/DDBJ databases">
        <title>Metabolic potential, ecology and presence of endohyphal bacteria is reflected in genomic diversity of Mucoromycotina.</title>
        <authorList>
            <person name="Muszewska A."/>
            <person name="Okrasinska A."/>
            <person name="Steczkiewicz K."/>
            <person name="Drgas O."/>
            <person name="Orlowska M."/>
            <person name="Perlinska-Lenart U."/>
            <person name="Aleksandrzak-Piekarczyk T."/>
            <person name="Szatraj K."/>
            <person name="Zielenkiewicz U."/>
            <person name="Pilsyk S."/>
            <person name="Malc E."/>
            <person name="Mieczkowski P."/>
            <person name="Kruszewska J.S."/>
            <person name="Biernat P."/>
            <person name="Pawlowska J."/>
        </authorList>
    </citation>
    <scope>NUCLEOTIDE SEQUENCE</scope>
    <source>
        <strain evidence="10">WA0000067209</strain>
    </source>
</reference>
<dbReference type="EMBL" id="JAEPQZ010000017">
    <property type="protein sequence ID" value="KAG2172215.1"/>
    <property type="molecule type" value="Genomic_DNA"/>
</dbReference>
<evidence type="ECO:0000313" key="10">
    <source>
        <dbReference type="EMBL" id="KAG2172215.1"/>
    </source>
</evidence>
<evidence type="ECO:0000256" key="5">
    <source>
        <dbReference type="ARBA" id="ARBA00022989"/>
    </source>
</evidence>
<gene>
    <name evidence="10" type="ORF">INT43_004756</name>
</gene>
<dbReference type="Gene3D" id="1.50.40.10">
    <property type="entry name" value="Mitochondrial carrier domain"/>
    <property type="match status" value="2"/>
</dbReference>
<keyword evidence="3 9" id="KW-0813">Transport</keyword>
<dbReference type="GO" id="GO:0031966">
    <property type="term" value="C:mitochondrial membrane"/>
    <property type="evidence" value="ECO:0007669"/>
    <property type="project" value="UniProtKB-SubCell"/>
</dbReference>
<accession>A0A8H7PE26</accession>
<evidence type="ECO:0000256" key="6">
    <source>
        <dbReference type="ARBA" id="ARBA00023128"/>
    </source>
</evidence>
<dbReference type="PANTHER" id="PTHR45758">
    <property type="entry name" value="MITOFERRIN-1-RELATED"/>
    <property type="match status" value="1"/>
</dbReference>
<evidence type="ECO:0000256" key="1">
    <source>
        <dbReference type="ARBA" id="ARBA00004225"/>
    </source>
</evidence>
<proteinExistence type="inferred from homology"/>
<dbReference type="PROSITE" id="PS50920">
    <property type="entry name" value="SOLCAR"/>
    <property type="match status" value="2"/>
</dbReference>
<keyword evidence="4 8" id="KW-0812">Transmembrane</keyword>
<protein>
    <submittedName>
        <fullName evidence="10">Uncharacterized protein</fullName>
    </submittedName>
</protein>
<evidence type="ECO:0000256" key="9">
    <source>
        <dbReference type="RuleBase" id="RU000488"/>
    </source>
</evidence>
<dbReference type="InterPro" id="IPR023395">
    <property type="entry name" value="MCP_dom_sf"/>
</dbReference>
<comment type="subcellular location">
    <subcellularLocation>
        <location evidence="1">Mitochondrion membrane</location>
        <topology evidence="1">Multi-pass membrane protein</topology>
    </subcellularLocation>
</comment>
<keyword evidence="6" id="KW-0496">Mitochondrion</keyword>
<name>A0A8H7PE26_MORIS</name>
<keyword evidence="7 8" id="KW-0472">Membrane</keyword>
<evidence type="ECO:0000256" key="4">
    <source>
        <dbReference type="ARBA" id="ARBA00022692"/>
    </source>
</evidence>
<feature type="repeat" description="Solcar" evidence="8">
    <location>
        <begin position="138"/>
        <end position="222"/>
    </location>
</feature>
<feature type="repeat" description="Solcar" evidence="8">
    <location>
        <begin position="229"/>
        <end position="320"/>
    </location>
</feature>
<dbReference type="SUPFAM" id="SSF103506">
    <property type="entry name" value="Mitochondrial carrier"/>
    <property type="match status" value="1"/>
</dbReference>
<evidence type="ECO:0000256" key="2">
    <source>
        <dbReference type="ARBA" id="ARBA00006375"/>
    </source>
</evidence>
<dbReference type="AlphaFoldDB" id="A0A8H7PE26"/>
<sequence>MEDEFDYESLGHNSTMSQNAIAGALAGIGEHCVMYPVDSIKVCSHRKCDPGYNGNCVIKPTMPRQTRMQVITATTSSSATEAMATAAREHRQKLGQSFKSNRNLWRGVNSVVVGAGPAHALHFATYEFCKDRFGAGGNHLLASGAAGACATLAHDSLLNPFDVIKQRLQLSDTKYKNVRDCARKVFAQEGLHAFYISLPTTLSISIPFQSIQFATYEYFRKRINGDGGYDPKTHMLAGAIAGATASSITTPLDVVKTLLQTRGSNSDSRIRNAKGFMEGTKIVYDYYGWRGFLRGYKPRILTHMPSTAISWSVYEYFKWFMMDNSSNNAAANKY</sequence>
<keyword evidence="11" id="KW-1185">Reference proteome</keyword>
<dbReference type="Pfam" id="PF00153">
    <property type="entry name" value="Mito_carr"/>
    <property type="match status" value="3"/>
</dbReference>
<keyword evidence="5" id="KW-1133">Transmembrane helix</keyword>